<dbReference type="InterPro" id="IPR001608">
    <property type="entry name" value="Ala_racemase_N"/>
</dbReference>
<comment type="similarity">
    <text evidence="2 3">Belongs to the pyridoxal phosphate-binding protein YggS/PROSC family.</text>
</comment>
<protein>
    <recommendedName>
        <fullName evidence="2">Pyridoxal phosphate homeostasis protein</fullName>
        <shortName evidence="2">PLP homeostasis protein</shortName>
    </recommendedName>
</protein>
<evidence type="ECO:0000259" key="4">
    <source>
        <dbReference type="Pfam" id="PF01168"/>
    </source>
</evidence>
<evidence type="ECO:0000313" key="5">
    <source>
        <dbReference type="EMBL" id="TDB03165.1"/>
    </source>
</evidence>
<comment type="function">
    <text evidence="2">Pyridoxal 5'-phosphate (PLP)-binding protein, which is involved in PLP homeostasis.</text>
</comment>
<feature type="domain" description="Alanine racemase N-terminal" evidence="4">
    <location>
        <begin position="10"/>
        <end position="231"/>
    </location>
</feature>
<keyword evidence="1 2" id="KW-0663">Pyridoxal phosphate</keyword>
<dbReference type="InterPro" id="IPR029066">
    <property type="entry name" value="PLP-binding_barrel"/>
</dbReference>
<organism evidence="5 6">
    <name type="scientific">Halomonas marinisediminis</name>
    <dbReference type="NCBI Taxonomy" id="2546095"/>
    <lineage>
        <taxon>Bacteria</taxon>
        <taxon>Pseudomonadati</taxon>
        <taxon>Pseudomonadota</taxon>
        <taxon>Gammaproteobacteria</taxon>
        <taxon>Oceanospirillales</taxon>
        <taxon>Halomonadaceae</taxon>
        <taxon>Halomonas</taxon>
    </lineage>
</organism>
<accession>A0ABY2D7W4</accession>
<proteinExistence type="inferred from homology"/>
<dbReference type="CDD" id="cd06824">
    <property type="entry name" value="PLPDE_III_Yggs_like"/>
    <property type="match status" value="1"/>
</dbReference>
<dbReference type="NCBIfam" id="TIGR00044">
    <property type="entry name" value="YggS family pyridoxal phosphate-dependent enzyme"/>
    <property type="match status" value="1"/>
</dbReference>
<dbReference type="Pfam" id="PF01168">
    <property type="entry name" value="Ala_racemase_N"/>
    <property type="match status" value="1"/>
</dbReference>
<comment type="caution">
    <text evidence="5">The sequence shown here is derived from an EMBL/GenBank/DDBJ whole genome shotgun (WGS) entry which is preliminary data.</text>
</comment>
<dbReference type="InterPro" id="IPR011078">
    <property type="entry name" value="PyrdxlP_homeostasis"/>
</dbReference>
<gene>
    <name evidence="5" type="ORF">E0702_06090</name>
</gene>
<reference evidence="5 6" key="1">
    <citation type="submission" date="2019-03" db="EMBL/GenBank/DDBJ databases">
        <title>Halomonas marinisediminis sp. nov., a moderately halophilic bacterium isolated from the Bohai Gulf.</title>
        <authorList>
            <person name="Ji X."/>
        </authorList>
    </citation>
    <scope>NUCLEOTIDE SEQUENCE [LARGE SCALE GENOMIC DNA]</scope>
    <source>
        <strain evidence="5 6">204</strain>
    </source>
</reference>
<dbReference type="Proteomes" id="UP000294823">
    <property type="component" value="Unassembled WGS sequence"/>
</dbReference>
<name>A0ABY2D7W4_9GAMM</name>
<sequence length="235" mass="25884">MTEPTVSESLAAARQRLAEALSAAGRPMADARLLAVSKTKPAAMIREAWHLGQRDFGENYVQEALNKQDELTDLEDIVWHFIGPLQSNKSREVAERFSWVHSVDRQKVARRLNDQRPASLDPLNICLQVNISTEASKSGVSLAELPALAEAVLSMPRLRLRGLMAIPAPSKGLEAQRAPLARLREALEELRERFPEAPLDTLSMGMSDDLEAAVMEGATLVRLGTAIFGARQRPE</sequence>
<dbReference type="PIRSF" id="PIRSF004848">
    <property type="entry name" value="YBL036c_PLPDEIII"/>
    <property type="match status" value="1"/>
</dbReference>
<dbReference type="PANTHER" id="PTHR10146:SF14">
    <property type="entry name" value="PYRIDOXAL PHOSPHATE HOMEOSTASIS PROTEIN"/>
    <property type="match status" value="1"/>
</dbReference>
<dbReference type="RefSeq" id="WP_132042097.1">
    <property type="nucleotide sequence ID" value="NZ_SLTR01000006.1"/>
</dbReference>
<evidence type="ECO:0000256" key="3">
    <source>
        <dbReference type="RuleBase" id="RU004514"/>
    </source>
</evidence>
<feature type="modified residue" description="N6-(pyridoxal phosphate)lysine" evidence="2">
    <location>
        <position position="38"/>
    </location>
</feature>
<dbReference type="SUPFAM" id="SSF51419">
    <property type="entry name" value="PLP-binding barrel"/>
    <property type="match status" value="1"/>
</dbReference>
<dbReference type="PANTHER" id="PTHR10146">
    <property type="entry name" value="PROLINE SYNTHETASE CO-TRANSCRIBED BACTERIAL HOMOLOG PROTEIN"/>
    <property type="match status" value="1"/>
</dbReference>
<dbReference type="EMBL" id="SLTR01000006">
    <property type="protein sequence ID" value="TDB03165.1"/>
    <property type="molecule type" value="Genomic_DNA"/>
</dbReference>
<evidence type="ECO:0000256" key="1">
    <source>
        <dbReference type="ARBA" id="ARBA00022898"/>
    </source>
</evidence>
<dbReference type="PROSITE" id="PS01211">
    <property type="entry name" value="UPF0001"/>
    <property type="match status" value="1"/>
</dbReference>
<evidence type="ECO:0000256" key="2">
    <source>
        <dbReference type="HAMAP-Rule" id="MF_02087"/>
    </source>
</evidence>
<dbReference type="HAMAP" id="MF_02087">
    <property type="entry name" value="PLP_homeostasis"/>
    <property type="match status" value="1"/>
</dbReference>
<evidence type="ECO:0000313" key="6">
    <source>
        <dbReference type="Proteomes" id="UP000294823"/>
    </source>
</evidence>
<keyword evidence="6" id="KW-1185">Reference proteome</keyword>
<dbReference type="Gene3D" id="3.20.20.10">
    <property type="entry name" value="Alanine racemase"/>
    <property type="match status" value="1"/>
</dbReference>